<evidence type="ECO:0000313" key="2">
    <source>
        <dbReference type="EMBL" id="MBE0405264.1"/>
    </source>
</evidence>
<keyword evidence="1" id="KW-0472">Membrane</keyword>
<keyword evidence="1" id="KW-0812">Transmembrane</keyword>
<protein>
    <submittedName>
        <fullName evidence="2">Uncharacterized protein</fullName>
    </submittedName>
</protein>
<organism evidence="2 3">
    <name type="scientific">Halomonas citrativorans</name>
    <dbReference type="NCBI Taxonomy" id="2742612"/>
    <lineage>
        <taxon>Bacteria</taxon>
        <taxon>Pseudomonadati</taxon>
        <taxon>Pseudomonadota</taxon>
        <taxon>Gammaproteobacteria</taxon>
        <taxon>Oceanospirillales</taxon>
        <taxon>Halomonadaceae</taxon>
        <taxon>Halomonas</taxon>
    </lineage>
</organism>
<reference evidence="2 3" key="1">
    <citation type="submission" date="2020-07" db="EMBL/GenBank/DDBJ databases">
        <title>Halophilic bacteria isolated from french cheeses.</title>
        <authorList>
            <person name="Kothe C.I."/>
            <person name="Farah-Kraiem B."/>
            <person name="Renault P."/>
            <person name="Dridi B."/>
        </authorList>
    </citation>
    <scope>NUCLEOTIDE SEQUENCE [LARGE SCALE GENOMIC DNA]</scope>
    <source>
        <strain evidence="2 3">FME16</strain>
    </source>
</reference>
<dbReference type="EMBL" id="RRZC01000036">
    <property type="protein sequence ID" value="MBE0405264.1"/>
    <property type="molecule type" value="Genomic_DNA"/>
</dbReference>
<proteinExistence type="predicted"/>
<evidence type="ECO:0000256" key="1">
    <source>
        <dbReference type="SAM" id="Phobius"/>
    </source>
</evidence>
<accession>A0ABR9FG15</accession>
<keyword evidence="3" id="KW-1185">Reference proteome</keyword>
<gene>
    <name evidence="2" type="ORF">EI163_17150</name>
</gene>
<comment type="caution">
    <text evidence="2">The sequence shown here is derived from an EMBL/GenBank/DDBJ whole genome shotgun (WGS) entry which is preliminary data.</text>
</comment>
<name>A0ABR9FG15_9GAMM</name>
<dbReference type="Proteomes" id="UP000754821">
    <property type="component" value="Unassembled WGS sequence"/>
</dbReference>
<keyword evidence="1" id="KW-1133">Transmembrane helix</keyword>
<dbReference type="RefSeq" id="WP_192528666.1">
    <property type="nucleotide sequence ID" value="NZ_RRZC01000036.1"/>
</dbReference>
<feature type="transmembrane region" description="Helical" evidence="1">
    <location>
        <begin position="38"/>
        <end position="56"/>
    </location>
</feature>
<evidence type="ECO:0000313" key="3">
    <source>
        <dbReference type="Proteomes" id="UP000754821"/>
    </source>
</evidence>
<sequence length="201" mass="22654">MKIGTKTALAGFAAFFITFTLSAPETSQWHFSQWSAAWIQAIGSIIAILVAIYVPTKLELSKQKREQEERKRIEAAAHFILIRELTGIINYCSSRIVAIDISGLDAPQALDALNIPGLMTKSERNKIFGIEDERLAFFLSLNKEVMEKYNILLVNLNIADMAFFNSFVCKGDGCKTEEEFSEVKEKYNEVIKRCNALSCEK</sequence>